<feature type="region of interest" description="Disordered" evidence="1">
    <location>
        <begin position="1"/>
        <end position="24"/>
    </location>
</feature>
<gene>
    <name evidence="2" type="ORF">GGQ66_002761</name>
</gene>
<dbReference type="EMBL" id="JACIDU010000010">
    <property type="protein sequence ID" value="MBB4104188.1"/>
    <property type="molecule type" value="Genomic_DNA"/>
</dbReference>
<dbReference type="Pfam" id="PF20361">
    <property type="entry name" value="DUF6656"/>
    <property type="match status" value="1"/>
</dbReference>
<proteinExistence type="predicted"/>
<evidence type="ECO:0000313" key="3">
    <source>
        <dbReference type="Proteomes" id="UP000584824"/>
    </source>
</evidence>
<name>A0A7W6K2X8_9HYPH</name>
<dbReference type="RefSeq" id="WP_183793272.1">
    <property type="nucleotide sequence ID" value="NZ_JACIDU010000010.1"/>
</dbReference>
<comment type="caution">
    <text evidence="2">The sequence shown here is derived from an EMBL/GenBank/DDBJ whole genome shotgun (WGS) entry which is preliminary data.</text>
</comment>
<dbReference type="AlphaFoldDB" id="A0A7W6K2X8"/>
<evidence type="ECO:0000256" key="1">
    <source>
        <dbReference type="SAM" id="MobiDB-lite"/>
    </source>
</evidence>
<evidence type="ECO:0000313" key="2">
    <source>
        <dbReference type="EMBL" id="MBB4104188.1"/>
    </source>
</evidence>
<dbReference type="InterPro" id="IPR046597">
    <property type="entry name" value="DUF6656"/>
</dbReference>
<keyword evidence="3" id="KW-1185">Reference proteome</keyword>
<organism evidence="2 3">
    <name type="scientific">Allorhizobium borbori</name>
    <dbReference type="NCBI Taxonomy" id="485907"/>
    <lineage>
        <taxon>Bacteria</taxon>
        <taxon>Pseudomonadati</taxon>
        <taxon>Pseudomonadota</taxon>
        <taxon>Alphaproteobacteria</taxon>
        <taxon>Hyphomicrobiales</taxon>
        <taxon>Rhizobiaceae</taxon>
        <taxon>Rhizobium/Agrobacterium group</taxon>
        <taxon>Allorhizobium</taxon>
    </lineage>
</organism>
<accession>A0A7W6K2X8</accession>
<dbReference type="Proteomes" id="UP000584824">
    <property type="component" value="Unassembled WGS sequence"/>
</dbReference>
<reference evidence="2 3" key="1">
    <citation type="submission" date="2020-08" db="EMBL/GenBank/DDBJ databases">
        <title>Genomic Encyclopedia of Type Strains, Phase IV (KMG-IV): sequencing the most valuable type-strain genomes for metagenomic binning, comparative biology and taxonomic classification.</title>
        <authorList>
            <person name="Goeker M."/>
        </authorList>
    </citation>
    <scope>NUCLEOTIDE SEQUENCE [LARGE SCALE GENOMIC DNA]</scope>
    <source>
        <strain evidence="2 3">DSM 26385</strain>
    </source>
</reference>
<protein>
    <submittedName>
        <fullName evidence="2">Uncharacterized protein</fullName>
    </submittedName>
</protein>
<sequence>MNDVAALPEQSSVKPAGRKPMPGGVIMQVRNAPRAEPSRYGEWFYGEKSAARKKLKPITNEMNDEEVAAATKENLALIGTETAQRIIAKLPKGHNLYQAVRTSTLKAAPHLGACKFGEIITDYDHEKYDLMQVFLANFSGHLDTSKTARFLTPMNRNYDQMFFGLHVQVDRAGNPLGFNQSLGSNGIAFQTKNLLSAFYHVAVASTGLPSEIVKAGHRAG</sequence>